<name>A0A8S0VWL2_9FIRM</name>
<dbReference type="KEGG" id="aacx:DEACI_1646"/>
<evidence type="ECO:0000313" key="6">
    <source>
        <dbReference type="EMBL" id="CEJ07716.1"/>
    </source>
</evidence>
<accession>A0A8S0VWL2</accession>
<keyword evidence="7" id="KW-1185">Reference proteome</keyword>
<keyword evidence="2" id="KW-0169">Cobalamin biosynthesis</keyword>
<dbReference type="PROSITE" id="PS51014">
    <property type="entry name" value="COBK_CBIJ"/>
    <property type="match status" value="1"/>
</dbReference>
<reference evidence="5" key="2">
    <citation type="submission" date="2020-01" db="EMBL/GenBank/DDBJ databases">
        <authorList>
            <person name="Hornung B."/>
        </authorList>
    </citation>
    <scope>NUCLEOTIDE SEQUENCE</scope>
    <source>
        <strain evidence="5">PacBioINE</strain>
    </source>
</reference>
<dbReference type="EMBL" id="LR746496">
    <property type="protein sequence ID" value="CAA7600993.1"/>
    <property type="molecule type" value="Genomic_DNA"/>
</dbReference>
<dbReference type="Proteomes" id="UP001071230">
    <property type="component" value="Unassembled WGS sequence"/>
</dbReference>
<keyword evidence="3 5" id="KW-0560">Oxidoreductase</keyword>
<feature type="region of interest" description="Disordered" evidence="4">
    <location>
        <begin position="272"/>
        <end position="310"/>
    </location>
</feature>
<proteinExistence type="predicted"/>
<dbReference type="PANTHER" id="PTHR36925">
    <property type="entry name" value="COBALT-PRECORRIN-6A REDUCTASE"/>
    <property type="match status" value="1"/>
</dbReference>
<organism evidence="5">
    <name type="scientific">Acididesulfobacillus acetoxydans</name>
    <dbReference type="NCBI Taxonomy" id="1561005"/>
    <lineage>
        <taxon>Bacteria</taxon>
        <taxon>Bacillati</taxon>
        <taxon>Bacillota</taxon>
        <taxon>Clostridia</taxon>
        <taxon>Eubacteriales</taxon>
        <taxon>Peptococcaceae</taxon>
        <taxon>Acididesulfobacillus</taxon>
    </lineage>
</organism>
<dbReference type="GO" id="GO:0016994">
    <property type="term" value="F:precorrin-6A reductase activity"/>
    <property type="evidence" value="ECO:0007669"/>
    <property type="project" value="UniProtKB-EC"/>
</dbReference>
<dbReference type="Pfam" id="PF02571">
    <property type="entry name" value="CbiJ"/>
    <property type="match status" value="1"/>
</dbReference>
<comment type="pathway">
    <text evidence="1">Cofactor biosynthesis; adenosylcobalamin biosynthesis.</text>
</comment>
<dbReference type="GO" id="GO:0009236">
    <property type="term" value="P:cobalamin biosynthetic process"/>
    <property type="evidence" value="ECO:0007669"/>
    <property type="project" value="UniProtKB-KW"/>
</dbReference>
<protein>
    <submittedName>
        <fullName evidence="5">Precorrin-6A reductase</fullName>
        <ecNumber evidence="5">1.3.1.54</ecNumber>
    </submittedName>
    <submittedName>
        <fullName evidence="6">Precorrin-6x reductase</fullName>
    </submittedName>
</protein>
<dbReference type="Proteomes" id="UP000836597">
    <property type="component" value="Chromosome"/>
</dbReference>
<evidence type="ECO:0000256" key="2">
    <source>
        <dbReference type="ARBA" id="ARBA00022573"/>
    </source>
</evidence>
<dbReference type="EMBL" id="CDGJ01000064">
    <property type="protein sequence ID" value="CEJ07716.1"/>
    <property type="molecule type" value="Genomic_DNA"/>
</dbReference>
<reference evidence="6" key="1">
    <citation type="submission" date="2014-11" db="EMBL/GenBank/DDBJ databases">
        <authorList>
            <person name="Hornung B.V."/>
        </authorList>
    </citation>
    <scope>NUCLEOTIDE SEQUENCE</scope>
    <source>
        <strain evidence="6">INE</strain>
    </source>
</reference>
<sequence>MIVLLGETAAAREISRQLSASGVAVMRMANKDPLARDFSESGERLAGESVCDWSADGACTAVVDASHPSCQTDFLPLRRWCEREDIPYVRLERPETRFRENPLIHAVNGWEEAMGKLAELIRRRGESGNRPVTVFVTTGSHLLETLLQARFARQVRFVVRVLPEGRLVQKCQNLGMAGRDIVAMQGPFSKELNRALFKAYGTDILMMRDSGSAGGADTKISAALALRLDVVLLKRAAPPPGLTVYSERELMAWLRARLADFPSVQAQEVDTGVDKIEGQSQQKNAAHYQDHPVKARSEDSPAPRHGRGDQ</sequence>
<evidence type="ECO:0000256" key="1">
    <source>
        <dbReference type="ARBA" id="ARBA00004953"/>
    </source>
</evidence>
<evidence type="ECO:0000313" key="5">
    <source>
        <dbReference type="EMBL" id="CAA7600993.1"/>
    </source>
</evidence>
<dbReference type="InterPro" id="IPR003723">
    <property type="entry name" value="Precorrin-6x_reduct"/>
</dbReference>
<gene>
    <name evidence="5" type="ORF">DEACI_1646</name>
    <name evidence="6" type="ORF">DEACI_2182</name>
</gene>
<feature type="compositionally biased region" description="Basic and acidic residues" evidence="4">
    <location>
        <begin position="288"/>
        <end position="310"/>
    </location>
</feature>
<evidence type="ECO:0000256" key="4">
    <source>
        <dbReference type="SAM" id="MobiDB-lite"/>
    </source>
</evidence>
<evidence type="ECO:0000313" key="7">
    <source>
        <dbReference type="Proteomes" id="UP001071230"/>
    </source>
</evidence>
<dbReference type="EC" id="1.3.1.54" evidence="5"/>
<dbReference type="PANTHER" id="PTHR36925:SF1">
    <property type="entry name" value="COBALT-PRECORRIN-6A REDUCTASE"/>
    <property type="match status" value="1"/>
</dbReference>
<dbReference type="AlphaFoldDB" id="A0A8S0VWL2"/>
<evidence type="ECO:0000256" key="3">
    <source>
        <dbReference type="ARBA" id="ARBA00023002"/>
    </source>
</evidence>